<dbReference type="EMBL" id="FOHN01000011">
    <property type="protein sequence ID" value="SET22334.1"/>
    <property type="molecule type" value="Genomic_DNA"/>
</dbReference>
<dbReference type="InterPro" id="IPR009057">
    <property type="entry name" value="Homeodomain-like_sf"/>
</dbReference>
<dbReference type="STRING" id="29364.SAMN04487772_11127"/>
<dbReference type="Proteomes" id="UP000199800">
    <property type="component" value="Unassembled WGS sequence"/>
</dbReference>
<dbReference type="SUPFAM" id="SSF51215">
    <property type="entry name" value="Regulatory protein AraC"/>
    <property type="match status" value="1"/>
</dbReference>
<dbReference type="GO" id="GO:0003700">
    <property type="term" value="F:DNA-binding transcription factor activity"/>
    <property type="evidence" value="ECO:0007669"/>
    <property type="project" value="InterPro"/>
</dbReference>
<dbReference type="PROSITE" id="PS01124">
    <property type="entry name" value="HTH_ARAC_FAMILY_2"/>
    <property type="match status" value="1"/>
</dbReference>
<dbReference type="PANTHER" id="PTHR43280">
    <property type="entry name" value="ARAC-FAMILY TRANSCRIPTIONAL REGULATOR"/>
    <property type="match status" value="1"/>
</dbReference>
<gene>
    <name evidence="5" type="ORF">SAMN04487772_11127</name>
</gene>
<dbReference type="AlphaFoldDB" id="A0A1I0CSK7"/>
<dbReference type="InterPro" id="IPR003313">
    <property type="entry name" value="AraC-bd"/>
</dbReference>
<dbReference type="RefSeq" id="WP_092477845.1">
    <property type="nucleotide sequence ID" value="NZ_FOHN01000011.1"/>
</dbReference>
<dbReference type="Pfam" id="PF02311">
    <property type="entry name" value="AraC_binding"/>
    <property type="match status" value="1"/>
</dbReference>
<dbReference type="InterPro" id="IPR020449">
    <property type="entry name" value="Tscrpt_reg_AraC-type_HTH"/>
</dbReference>
<feature type="domain" description="HTH araC/xylS-type" evidence="4">
    <location>
        <begin position="187"/>
        <end position="285"/>
    </location>
</feature>
<name>A0A1I0CSK7_9FIRM</name>
<evidence type="ECO:0000256" key="1">
    <source>
        <dbReference type="ARBA" id="ARBA00023015"/>
    </source>
</evidence>
<dbReference type="InterPro" id="IPR018060">
    <property type="entry name" value="HTH_AraC"/>
</dbReference>
<accession>A0A1I0CSK7</accession>
<keyword evidence="3" id="KW-0804">Transcription</keyword>
<reference evidence="5 6" key="1">
    <citation type="submission" date="2016-10" db="EMBL/GenBank/DDBJ databases">
        <authorList>
            <person name="de Groot N.N."/>
        </authorList>
    </citation>
    <scope>NUCLEOTIDE SEQUENCE [LARGE SCALE GENOMIC DNA]</scope>
    <source>
        <strain evidence="5 6">DSM 1801</strain>
    </source>
</reference>
<evidence type="ECO:0000313" key="6">
    <source>
        <dbReference type="Proteomes" id="UP000199800"/>
    </source>
</evidence>
<dbReference type="SMART" id="SM00342">
    <property type="entry name" value="HTH_ARAC"/>
    <property type="match status" value="1"/>
</dbReference>
<dbReference type="PROSITE" id="PS00041">
    <property type="entry name" value="HTH_ARAC_FAMILY_1"/>
    <property type="match status" value="1"/>
</dbReference>
<evidence type="ECO:0000259" key="4">
    <source>
        <dbReference type="PROSITE" id="PS01124"/>
    </source>
</evidence>
<dbReference type="SUPFAM" id="SSF46689">
    <property type="entry name" value="Homeodomain-like"/>
    <property type="match status" value="2"/>
</dbReference>
<keyword evidence="6" id="KW-1185">Reference proteome</keyword>
<keyword evidence="1" id="KW-0805">Transcription regulation</keyword>
<dbReference type="OrthoDB" id="9799319at2"/>
<dbReference type="Pfam" id="PF12833">
    <property type="entry name" value="HTH_18"/>
    <property type="match status" value="1"/>
</dbReference>
<dbReference type="PANTHER" id="PTHR43280:SF27">
    <property type="entry name" value="TRANSCRIPTIONAL REGULATOR MTLR"/>
    <property type="match status" value="1"/>
</dbReference>
<proteinExistence type="predicted"/>
<evidence type="ECO:0000313" key="5">
    <source>
        <dbReference type="EMBL" id="SET22334.1"/>
    </source>
</evidence>
<dbReference type="PRINTS" id="PR00032">
    <property type="entry name" value="HTHARAC"/>
</dbReference>
<dbReference type="InterPro" id="IPR014710">
    <property type="entry name" value="RmlC-like_jellyroll"/>
</dbReference>
<organism evidence="5 6">
    <name type="scientific">[Clostridium] polysaccharolyticum</name>
    <dbReference type="NCBI Taxonomy" id="29364"/>
    <lineage>
        <taxon>Bacteria</taxon>
        <taxon>Bacillati</taxon>
        <taxon>Bacillota</taxon>
        <taxon>Clostridia</taxon>
        <taxon>Lachnospirales</taxon>
        <taxon>Lachnospiraceae</taxon>
    </lineage>
</organism>
<dbReference type="Gene3D" id="2.60.120.10">
    <property type="entry name" value="Jelly Rolls"/>
    <property type="match status" value="1"/>
</dbReference>
<dbReference type="Gene3D" id="1.10.10.60">
    <property type="entry name" value="Homeodomain-like"/>
    <property type="match status" value="2"/>
</dbReference>
<sequence>MPQKATFEDLDILQTVKVIPADYFPAKFPMHWHTQVEMIYVSLEADQDATLSVNVNQDIYTLHKGDILFIWPGELHEILPNTRNSFYGIQFSPSLINNRPEFSGKYNLFCHEHLLSFQENKDTAQELLGIFDEITKQNASSDAYKGVEMLIGIYQFLIAFSRYIEVHAQSMLVSSKLLNTETIQKIHGACSYITKNCTNALTLDSVSNFAGFSPYYFSRTFKQVTGFAFTEYLSIQRIRHAQQLLSDTALSITEIAFQSGFKSIPTFNRAFKQFEGYSPSEFKELYSNQ</sequence>
<dbReference type="InterPro" id="IPR018062">
    <property type="entry name" value="HTH_AraC-typ_CS"/>
</dbReference>
<evidence type="ECO:0000256" key="3">
    <source>
        <dbReference type="ARBA" id="ARBA00023163"/>
    </source>
</evidence>
<dbReference type="InterPro" id="IPR037923">
    <property type="entry name" value="HTH-like"/>
</dbReference>
<keyword evidence="2 5" id="KW-0238">DNA-binding</keyword>
<protein>
    <submittedName>
        <fullName evidence="5">AraC-type DNA-binding protein</fullName>
    </submittedName>
</protein>
<dbReference type="GO" id="GO:0043565">
    <property type="term" value="F:sequence-specific DNA binding"/>
    <property type="evidence" value="ECO:0007669"/>
    <property type="project" value="InterPro"/>
</dbReference>
<evidence type="ECO:0000256" key="2">
    <source>
        <dbReference type="ARBA" id="ARBA00023125"/>
    </source>
</evidence>